<proteinExistence type="predicted"/>
<keyword evidence="3" id="KW-1185">Reference proteome</keyword>
<sequence length="78" mass="8436">MRTATVDSRSASRSGRSTIENVRAASISSNRAFGMVAASRSPSSRAKNLSSADQAISAGLSTSRPASWLRYRCDRWQQ</sequence>
<dbReference type="AlphaFoldDB" id="A0A1X1VVQ7"/>
<evidence type="ECO:0000313" key="3">
    <source>
        <dbReference type="Proteomes" id="UP000193738"/>
    </source>
</evidence>
<dbReference type="EMBL" id="LQOX01000071">
    <property type="protein sequence ID" value="ORV73204.1"/>
    <property type="molecule type" value="Genomic_DNA"/>
</dbReference>
<evidence type="ECO:0000256" key="1">
    <source>
        <dbReference type="SAM" id="MobiDB-lite"/>
    </source>
</evidence>
<feature type="region of interest" description="Disordered" evidence="1">
    <location>
        <begin position="40"/>
        <end position="61"/>
    </location>
</feature>
<name>A0A1X1VVQ7_MYCGS</name>
<dbReference type="Proteomes" id="UP000193738">
    <property type="component" value="Unassembled WGS sequence"/>
</dbReference>
<comment type="caution">
    <text evidence="2">The sequence shown here is derived from an EMBL/GenBank/DDBJ whole genome shotgun (WGS) entry which is preliminary data.</text>
</comment>
<evidence type="ECO:0000313" key="2">
    <source>
        <dbReference type="EMBL" id="ORV73204.1"/>
    </source>
</evidence>
<accession>A0A1X1VVQ7</accession>
<reference evidence="2 3" key="1">
    <citation type="submission" date="2016-01" db="EMBL/GenBank/DDBJ databases">
        <title>The new phylogeny of the genus Mycobacterium.</title>
        <authorList>
            <person name="Tarcisio F."/>
            <person name="Conor M."/>
            <person name="Antonella G."/>
            <person name="Elisabetta G."/>
            <person name="Giulia F.S."/>
            <person name="Sara T."/>
            <person name="Anna F."/>
            <person name="Clotilde B."/>
            <person name="Roberto B."/>
            <person name="Veronica D.S."/>
            <person name="Fabio R."/>
            <person name="Monica P."/>
            <person name="Olivier J."/>
            <person name="Enrico T."/>
            <person name="Nicola S."/>
        </authorList>
    </citation>
    <scope>NUCLEOTIDE SEQUENCE [LARGE SCALE GENOMIC DNA]</scope>
    <source>
        <strain evidence="2 3">DSM 43505</strain>
    </source>
</reference>
<gene>
    <name evidence="2" type="ORF">AWC07_02855</name>
</gene>
<organism evidence="2 3">
    <name type="scientific">Mycobacterium gastri</name>
    <dbReference type="NCBI Taxonomy" id="1777"/>
    <lineage>
        <taxon>Bacteria</taxon>
        <taxon>Bacillati</taxon>
        <taxon>Actinomycetota</taxon>
        <taxon>Actinomycetes</taxon>
        <taxon>Mycobacteriales</taxon>
        <taxon>Mycobacteriaceae</taxon>
        <taxon>Mycobacterium</taxon>
    </lineage>
</organism>
<protein>
    <submittedName>
        <fullName evidence="2">Uncharacterized protein</fullName>
    </submittedName>
</protein>